<dbReference type="SUPFAM" id="SSF52799">
    <property type="entry name" value="(Phosphotyrosine protein) phosphatases II"/>
    <property type="match status" value="2"/>
</dbReference>
<evidence type="ECO:0000259" key="6">
    <source>
        <dbReference type="PROSITE" id="PS50206"/>
    </source>
</evidence>
<evidence type="ECO:0000259" key="5">
    <source>
        <dbReference type="PROSITE" id="PS50056"/>
    </source>
</evidence>
<evidence type="ECO:0000313" key="7">
    <source>
        <dbReference type="EMBL" id="RDB29255.1"/>
    </source>
</evidence>
<feature type="region of interest" description="Disordered" evidence="3">
    <location>
        <begin position="759"/>
        <end position="878"/>
    </location>
</feature>
<dbReference type="EMBL" id="LUEZ02000010">
    <property type="protein sequence ID" value="RDB29255.1"/>
    <property type="molecule type" value="Genomic_DNA"/>
</dbReference>
<feature type="region of interest" description="Disordered" evidence="3">
    <location>
        <begin position="595"/>
        <end position="614"/>
    </location>
</feature>
<dbReference type="PROSITE" id="PS50206">
    <property type="entry name" value="RHODANESE_3"/>
    <property type="match status" value="1"/>
</dbReference>
<feature type="compositionally biased region" description="Polar residues" evidence="3">
    <location>
        <begin position="1019"/>
        <end position="1031"/>
    </location>
</feature>
<evidence type="ECO:0000313" key="8">
    <source>
        <dbReference type="Proteomes" id="UP000076154"/>
    </source>
</evidence>
<dbReference type="PROSITE" id="PS50056">
    <property type="entry name" value="TYR_PHOSPHATASE_2"/>
    <property type="match status" value="1"/>
</dbReference>
<feature type="compositionally biased region" description="Low complexity" evidence="3">
    <location>
        <begin position="965"/>
        <end position="977"/>
    </location>
</feature>
<dbReference type="PRINTS" id="PR00700">
    <property type="entry name" value="PRTYPHPHTASE"/>
</dbReference>
<dbReference type="Pfam" id="PF00102">
    <property type="entry name" value="Y_phosphatase"/>
    <property type="match status" value="3"/>
</dbReference>
<dbReference type="Proteomes" id="UP000076154">
    <property type="component" value="Unassembled WGS sequence"/>
</dbReference>
<dbReference type="InterPro" id="IPR000242">
    <property type="entry name" value="PTP_cat"/>
</dbReference>
<sequence>MDFFSAVRDGEQRSAPTDADDVATFAEAIATRYGASSADILTARLITPVKEIPIANMTLTPSVSASTSQSTFTAIAPAALAAYLADPATLVLDIRPHAAYADARLPRALSLSVPSTLLKRPLFSLQRLAAMLPSPAARTRFSTYRDSARILVYDADASAIPDSSNIQGLLRKFKNDDFGGELAWLRGGFQAVWRECRDLVETTPEKQDDDDADEEHGGRSTAVLRARHLPMAAFSLSSTTRRPLNSQTMSIPLPTSQPMPRPAFNPFFDTIRQNVELSHGITERIALRLPRRVRRRIADLPFTWLQEIAKRADRTPKTLHTHARHAHRHVSSTASRAHPPPSSSSSSSSSSVSDSSDSDSAPSSALIEEGTEALAMQFYRIELAEQRRLMGVMEHHSKESGRLGAEGVTHASRVFPFSITAGVEKGAKNRYRHIWPFEHARVRLHCAGSAGEDVCRWGPGRCVDDYVNASYVQPLGTHRRYIATQGPLEATFNDFWRLCWEQNVHVIVMLTKEVEGSMVKCGAYWADVGVVGVEPVRVFGPLTLKLVSKVGLPGDVELMHGDPTMLRTLSLSMHDGVSVSGGFAFPTYPAPIQPLQQHEENSESKSKSKRHHRRVTTIKRTFELTNAAYPHLGPRKVVQLQYLEWPDMNVPDDPRGVLGLIKEADRAVEETGGTGEGDACVFDGEEQVFEVGGSGSGRKAMRMDPRTGIARHALGGKRKDGKMRGNRPVLLHCSAGVGRTGGFIAVDAVLDAIRREMGKRKEKEREGEVGVVGEERKAPDKGREKEDAMDVDDDGREPVMTVPIPVSGDVETGSVEGGGESDEKPVVHVPAVVVPTSSPPTSVEEGGTTPMQVDDAGLSGEKSTTDVDVDSEAERPTALTRKWAESVLDYNGSSATPLAPLPVPVSSLPAAASVTPPPSVPSSPPSMPPSSPPVSTATSTSASEQPLPLPRRFPPVQNYVASGLSSSDSSSTFPSTSDSEDPRGGKGQSSSLATSVSGASASVEGLAFGFGKDEEQKEMQQPSQRVRTFSAPQVPVPMPMKTPLALGSSPLAKSRSDEEAKVVAEPMRLSLSASVALPSPSLPRYSSRPHPHLAPHPHPHPHPLSKSSPPLHMHVHVPSEEAQQTTVVDYKEPRALHADVGTPGELSGYEEPIWEVVQDMREQRMSLCQSLRQYVFVHAAVIEGALGIVDEEREREVVEKEEREREVVIEAARDKREAGVEEESERVMKFGGKDEVNGYFSFSAVPPTVPVASIPPLSPSTPTHPTLTPVQIPFTTTPMGMRTPEKIYPPLPQTSSTKTSDGSSSSTGKRGASPTELLKEGKKGEVLLSKRPSIKRKVRTPQELRETSGLGTVPSSPLPLP</sequence>
<feature type="region of interest" description="Disordered" evidence="3">
    <location>
        <begin position="315"/>
        <end position="365"/>
    </location>
</feature>
<dbReference type="PANTHER" id="PTHR19134">
    <property type="entry name" value="RECEPTOR-TYPE TYROSINE-PROTEIN PHOSPHATASE"/>
    <property type="match status" value="1"/>
</dbReference>
<evidence type="ECO:0000259" key="4">
    <source>
        <dbReference type="PROSITE" id="PS50055"/>
    </source>
</evidence>
<evidence type="ECO:0000256" key="3">
    <source>
        <dbReference type="SAM" id="MobiDB-lite"/>
    </source>
</evidence>
<feature type="compositionally biased region" description="Low complexity" evidence="3">
    <location>
        <begin position="1294"/>
        <end position="1309"/>
    </location>
</feature>
<dbReference type="InParanoid" id="A0A369K9B2"/>
<dbReference type="OrthoDB" id="6058203at2759"/>
<gene>
    <name evidence="7" type="primary">PTPRG</name>
    <name evidence="7" type="ORF">Hypma_015045</name>
</gene>
<feature type="compositionally biased region" description="Low complexity" evidence="3">
    <location>
        <begin position="331"/>
        <end position="365"/>
    </location>
</feature>
<feature type="domain" description="Rhodanese" evidence="6">
    <location>
        <begin position="85"/>
        <end position="201"/>
    </location>
</feature>
<dbReference type="SUPFAM" id="SSF52821">
    <property type="entry name" value="Rhodanese/Cell cycle control phosphatase"/>
    <property type="match status" value="1"/>
</dbReference>
<name>A0A369K9B2_HYPMA</name>
<dbReference type="Gene3D" id="3.40.250.10">
    <property type="entry name" value="Rhodanese-like domain"/>
    <property type="match status" value="1"/>
</dbReference>
<feature type="domain" description="Tyrosine-protein phosphatase" evidence="4">
    <location>
        <begin position="428"/>
        <end position="756"/>
    </location>
</feature>
<dbReference type="PROSITE" id="PS50055">
    <property type="entry name" value="TYR_PHOSPHATASE_PTP"/>
    <property type="match status" value="1"/>
</dbReference>
<protein>
    <recommendedName>
        <fullName evidence="2">protein-tyrosine-phosphatase</fullName>
        <ecNumber evidence="2">3.1.3.48</ecNumber>
    </recommendedName>
</protein>
<feature type="compositionally biased region" description="Basic residues" evidence="3">
    <location>
        <begin position="317"/>
        <end position="330"/>
    </location>
</feature>
<dbReference type="STRING" id="39966.A0A369K9B2"/>
<feature type="compositionally biased region" description="Basic residues" evidence="3">
    <location>
        <begin position="1087"/>
        <end position="1103"/>
    </location>
</feature>
<reference evidence="7" key="1">
    <citation type="submission" date="2018-04" db="EMBL/GenBank/DDBJ databases">
        <title>Whole genome sequencing of Hypsizygus marmoreus.</title>
        <authorList>
            <person name="Choi I.-G."/>
            <person name="Min B."/>
            <person name="Kim J.-G."/>
            <person name="Kim S."/>
            <person name="Oh Y.-L."/>
            <person name="Kong W.-S."/>
            <person name="Park H."/>
            <person name="Jeong J."/>
            <person name="Song E.-S."/>
        </authorList>
    </citation>
    <scope>NUCLEOTIDE SEQUENCE [LARGE SCALE GENOMIC DNA]</scope>
    <source>
        <strain evidence="7">51987-8</strain>
    </source>
</reference>
<comment type="caution">
    <text evidence="7">The sequence shown here is derived from an EMBL/GenBank/DDBJ whole genome shotgun (WGS) entry which is preliminary data.</text>
</comment>
<organism evidence="7 8">
    <name type="scientific">Hypsizygus marmoreus</name>
    <name type="common">White beech mushroom</name>
    <name type="synonym">Agaricus marmoreus</name>
    <dbReference type="NCBI Taxonomy" id="39966"/>
    <lineage>
        <taxon>Eukaryota</taxon>
        <taxon>Fungi</taxon>
        <taxon>Dikarya</taxon>
        <taxon>Basidiomycota</taxon>
        <taxon>Agaricomycotina</taxon>
        <taxon>Agaricomycetes</taxon>
        <taxon>Agaricomycetidae</taxon>
        <taxon>Agaricales</taxon>
        <taxon>Tricholomatineae</taxon>
        <taxon>Lyophyllaceae</taxon>
        <taxon>Hypsizygus</taxon>
    </lineage>
</organism>
<evidence type="ECO:0000256" key="2">
    <source>
        <dbReference type="ARBA" id="ARBA00013064"/>
    </source>
</evidence>
<proteinExistence type="inferred from homology"/>
<accession>A0A369K9B2</accession>
<feature type="compositionally biased region" description="Low complexity" evidence="3">
    <location>
        <begin position="893"/>
        <end position="914"/>
    </location>
</feature>
<dbReference type="InterPro" id="IPR050348">
    <property type="entry name" value="Protein-Tyr_Phosphatase"/>
</dbReference>
<keyword evidence="7" id="KW-0675">Receptor</keyword>
<dbReference type="SMART" id="SM00194">
    <property type="entry name" value="PTPc"/>
    <property type="match status" value="1"/>
</dbReference>
<dbReference type="PANTHER" id="PTHR19134:SF561">
    <property type="entry name" value="PROTEIN TYROSINE PHOSPHATASE 36E, ISOFORM A"/>
    <property type="match status" value="1"/>
</dbReference>
<feature type="compositionally biased region" description="Low complexity" evidence="3">
    <location>
        <begin position="933"/>
        <end position="943"/>
    </location>
</feature>
<evidence type="ECO:0000256" key="1">
    <source>
        <dbReference type="ARBA" id="ARBA00009649"/>
    </source>
</evidence>
<dbReference type="InterPro" id="IPR001763">
    <property type="entry name" value="Rhodanese-like_dom"/>
</dbReference>
<dbReference type="InterPro" id="IPR036873">
    <property type="entry name" value="Rhodanese-like_dom_sf"/>
</dbReference>
<feature type="compositionally biased region" description="Low complexity" evidence="3">
    <location>
        <begin position="989"/>
        <end position="1007"/>
    </location>
</feature>
<feature type="region of interest" description="Disordered" evidence="3">
    <location>
        <begin position="1277"/>
        <end position="1361"/>
    </location>
</feature>
<feature type="compositionally biased region" description="Pro residues" evidence="3">
    <location>
        <begin position="915"/>
        <end position="932"/>
    </location>
</feature>
<feature type="compositionally biased region" description="Low complexity" evidence="3">
    <location>
        <begin position="827"/>
        <end position="843"/>
    </location>
</feature>
<feature type="domain" description="Tyrosine specific protein phosphatases" evidence="5">
    <location>
        <begin position="724"/>
        <end position="779"/>
    </location>
</feature>
<feature type="compositionally biased region" description="Basic and acidic residues" evidence="3">
    <location>
        <begin position="759"/>
        <end position="788"/>
    </location>
</feature>
<feature type="region of interest" description="Disordered" evidence="3">
    <location>
        <begin position="1080"/>
        <end position="1113"/>
    </location>
</feature>
<feature type="region of interest" description="Disordered" evidence="3">
    <location>
        <begin position="891"/>
        <end position="1059"/>
    </location>
</feature>
<dbReference type="InterPro" id="IPR003595">
    <property type="entry name" value="Tyr_Pase_cat"/>
</dbReference>
<dbReference type="PROSITE" id="PS00383">
    <property type="entry name" value="TYR_PHOSPHATASE_1"/>
    <property type="match status" value="1"/>
</dbReference>
<dbReference type="EC" id="3.1.3.48" evidence="2"/>
<dbReference type="InterPro" id="IPR029021">
    <property type="entry name" value="Prot-tyrosine_phosphatase-like"/>
</dbReference>
<dbReference type="InterPro" id="IPR016130">
    <property type="entry name" value="Tyr_Pase_AS"/>
</dbReference>
<keyword evidence="8" id="KW-1185">Reference proteome</keyword>
<dbReference type="GO" id="GO:0004725">
    <property type="term" value="F:protein tyrosine phosphatase activity"/>
    <property type="evidence" value="ECO:0007669"/>
    <property type="project" value="UniProtKB-EC"/>
</dbReference>
<dbReference type="Gene3D" id="3.90.190.10">
    <property type="entry name" value="Protein tyrosine phosphatase superfamily"/>
    <property type="match status" value="2"/>
</dbReference>
<dbReference type="FunCoup" id="A0A369K9B2">
    <property type="interactions" value="24"/>
</dbReference>
<dbReference type="InterPro" id="IPR000387">
    <property type="entry name" value="Tyr_Pase_dom"/>
</dbReference>
<comment type="similarity">
    <text evidence="1">Belongs to the protein-tyrosine phosphatase family. Non-receptor class subfamily.</text>
</comment>
<dbReference type="SMART" id="SM00404">
    <property type="entry name" value="PTPc_motif"/>
    <property type="match status" value="1"/>
</dbReference>
<feature type="compositionally biased region" description="Basic and acidic residues" evidence="3">
    <location>
        <begin position="597"/>
        <end position="606"/>
    </location>
</feature>